<dbReference type="Proteomes" id="UP000488956">
    <property type="component" value="Unassembled WGS sequence"/>
</dbReference>
<dbReference type="Proteomes" id="UP000476176">
    <property type="component" value="Unassembled WGS sequence"/>
</dbReference>
<dbReference type="Proteomes" id="UP000460718">
    <property type="component" value="Unassembled WGS sequence"/>
</dbReference>
<organism evidence="2 5">
    <name type="scientific">Phytophthora fragariae</name>
    <dbReference type="NCBI Taxonomy" id="53985"/>
    <lineage>
        <taxon>Eukaryota</taxon>
        <taxon>Sar</taxon>
        <taxon>Stramenopiles</taxon>
        <taxon>Oomycota</taxon>
        <taxon>Peronosporomycetes</taxon>
        <taxon>Peronosporales</taxon>
        <taxon>Peronosporaceae</taxon>
        <taxon>Phytophthora</taxon>
    </lineage>
</organism>
<evidence type="ECO:0000313" key="3">
    <source>
        <dbReference type="EMBL" id="KAE9093283.1"/>
    </source>
</evidence>
<gene>
    <name evidence="4" type="ORF">PF004_g17054</name>
    <name evidence="3" type="ORF">PF010_g17540</name>
    <name evidence="2" type="ORF">PF011_g16995</name>
</gene>
<evidence type="ECO:0000313" key="7">
    <source>
        <dbReference type="Proteomes" id="UP000488956"/>
    </source>
</evidence>
<sequence>MACLLCSTVLVMHCSTGTICCSVCSCGLTANLSYYSSASKASWHAQLTDFLDEQWSLLIPSTQNAIALEFSCCGFNDPVLVPHSQLSIDVINSLSIHLHLFQPCANLTILQTLLAPPS</sequence>
<dbReference type="EMBL" id="QXGC01001250">
    <property type="protein sequence ID" value="KAE9207354.1"/>
    <property type="molecule type" value="Genomic_DNA"/>
</dbReference>
<evidence type="ECO:0000256" key="1">
    <source>
        <dbReference type="SAM" id="SignalP"/>
    </source>
</evidence>
<dbReference type="EMBL" id="QXFW01001255">
    <property type="protein sequence ID" value="KAE8993783.1"/>
    <property type="molecule type" value="Genomic_DNA"/>
</dbReference>
<evidence type="ECO:0000313" key="4">
    <source>
        <dbReference type="EMBL" id="KAE9207354.1"/>
    </source>
</evidence>
<proteinExistence type="predicted"/>
<evidence type="ECO:0000313" key="5">
    <source>
        <dbReference type="Proteomes" id="UP000460718"/>
    </source>
</evidence>
<feature type="signal peptide" evidence="1">
    <location>
        <begin position="1"/>
        <end position="20"/>
    </location>
</feature>
<reference evidence="5 6" key="1">
    <citation type="submission" date="2018-09" db="EMBL/GenBank/DDBJ databases">
        <title>Genomic investigation of the strawberry pathogen Phytophthora fragariae indicates pathogenicity is determined by transcriptional variation in three key races.</title>
        <authorList>
            <person name="Adams T.M."/>
            <person name="Armitage A.D."/>
            <person name="Sobczyk M.K."/>
            <person name="Bates H.J."/>
            <person name="Dunwell J.M."/>
            <person name="Nellist C.F."/>
            <person name="Harrison R.J."/>
        </authorList>
    </citation>
    <scope>NUCLEOTIDE SEQUENCE [LARGE SCALE GENOMIC DNA]</scope>
    <source>
        <strain evidence="4 6">BC-23</strain>
        <strain evidence="3 7">ONT-3</strain>
        <strain evidence="2 5">SCRP245</strain>
    </source>
</reference>
<evidence type="ECO:0008006" key="8">
    <source>
        <dbReference type="Google" id="ProtNLM"/>
    </source>
</evidence>
<dbReference type="EMBL" id="QXFX01001275">
    <property type="protein sequence ID" value="KAE9093283.1"/>
    <property type="molecule type" value="Genomic_DNA"/>
</dbReference>
<keyword evidence="1" id="KW-0732">Signal</keyword>
<name>A0A6A3JQ87_9STRA</name>
<accession>A0A6A3JQ87</accession>
<evidence type="ECO:0000313" key="6">
    <source>
        <dbReference type="Proteomes" id="UP000476176"/>
    </source>
</evidence>
<protein>
    <recommendedName>
        <fullName evidence="8">Secreted protein</fullName>
    </recommendedName>
</protein>
<feature type="chain" id="PRO_5036379873" description="Secreted protein" evidence="1">
    <location>
        <begin position="21"/>
        <end position="118"/>
    </location>
</feature>
<comment type="caution">
    <text evidence="2">The sequence shown here is derived from an EMBL/GenBank/DDBJ whole genome shotgun (WGS) entry which is preliminary data.</text>
</comment>
<evidence type="ECO:0000313" key="2">
    <source>
        <dbReference type="EMBL" id="KAE8993783.1"/>
    </source>
</evidence>
<dbReference type="AlphaFoldDB" id="A0A6A3JQ87"/>